<organism evidence="1 2">
    <name type="scientific">Mesorhizobium salmacidum</name>
    <dbReference type="NCBI Taxonomy" id="3015171"/>
    <lineage>
        <taxon>Bacteria</taxon>
        <taxon>Pseudomonadati</taxon>
        <taxon>Pseudomonadota</taxon>
        <taxon>Alphaproteobacteria</taxon>
        <taxon>Hyphomicrobiales</taxon>
        <taxon>Phyllobacteriaceae</taxon>
        <taxon>Mesorhizobium</taxon>
    </lineage>
</organism>
<keyword evidence="2" id="KW-1185">Reference proteome</keyword>
<protein>
    <submittedName>
        <fullName evidence="1">Uncharacterized protein</fullName>
    </submittedName>
</protein>
<evidence type="ECO:0000313" key="2">
    <source>
        <dbReference type="Proteomes" id="UP001387293"/>
    </source>
</evidence>
<sequence>MPSRPGHQRLICGALTGKIVSQLAAGLPPVIDLATLRADRF</sequence>
<gene>
    <name evidence="1" type="ORF">O7A60_13300</name>
</gene>
<evidence type="ECO:0000313" key="1">
    <source>
        <dbReference type="EMBL" id="MEI9409742.1"/>
    </source>
</evidence>
<comment type="caution">
    <text evidence="1">The sequence shown here is derived from an EMBL/GenBank/DDBJ whole genome shotgun (WGS) entry which is preliminary data.</text>
</comment>
<reference evidence="1 2" key="1">
    <citation type="submission" date="2022-12" db="EMBL/GenBank/DDBJ databases">
        <authorList>
            <person name="Muema E."/>
        </authorList>
    </citation>
    <scope>NUCLEOTIDE SEQUENCE [LARGE SCALE GENOMIC DNA]</scope>
    <source>
        <strain evidence="2">1326</strain>
    </source>
</reference>
<proteinExistence type="predicted"/>
<accession>A0ABU8KWF5</accession>
<name>A0ABU8KWF5_9HYPH</name>
<dbReference type="Proteomes" id="UP001387293">
    <property type="component" value="Unassembled WGS sequence"/>
</dbReference>
<dbReference type="EMBL" id="JAPYKS010000008">
    <property type="protein sequence ID" value="MEI9409742.1"/>
    <property type="molecule type" value="Genomic_DNA"/>
</dbReference>
<dbReference type="RefSeq" id="WP_337106698.1">
    <property type="nucleotide sequence ID" value="NZ_JAPYKS010000008.1"/>
</dbReference>